<dbReference type="Proteomes" id="UP000289841">
    <property type="component" value="Chromosome"/>
</dbReference>
<dbReference type="RefSeq" id="WP_035375567.1">
    <property type="nucleotide sequence ID" value="NZ_LR215048.1"/>
</dbReference>
<keyword evidence="2" id="KW-0238">DNA-binding</keyword>
<accession>A0A449BC30</accession>
<evidence type="ECO:0000256" key="2">
    <source>
        <dbReference type="ARBA" id="ARBA00023125"/>
    </source>
</evidence>
<dbReference type="InterPro" id="IPR010982">
    <property type="entry name" value="Lambda_DNA-bd_dom_sf"/>
</dbReference>
<evidence type="ECO:0000256" key="1">
    <source>
        <dbReference type="ARBA" id="ARBA00023015"/>
    </source>
</evidence>
<feature type="domain" description="HTH cro/C1-type" evidence="4">
    <location>
        <begin position="34"/>
        <end position="67"/>
    </location>
</feature>
<dbReference type="KEGG" id="aaxa:NCTC10138_00348"/>
<keyword evidence="1" id="KW-0805">Transcription regulation</keyword>
<evidence type="ECO:0000313" key="5">
    <source>
        <dbReference type="EMBL" id="VEU79995.1"/>
    </source>
</evidence>
<keyword evidence="3" id="KW-0804">Transcription</keyword>
<dbReference type="PROSITE" id="PS50943">
    <property type="entry name" value="HTH_CROC1"/>
    <property type="match status" value="1"/>
</dbReference>
<dbReference type="Gene3D" id="1.10.260.40">
    <property type="entry name" value="lambda repressor-like DNA-binding domains"/>
    <property type="match status" value="1"/>
</dbReference>
<sequence length="140" mass="16145">MSKTKKINFDELRKKATSKLEVIDVDSIITSDSVKSIRNKLNMTQTSFADMLGVSVKTVEKWEQGKNPVKGTSSRLLFLIDKDDKVIDSFYKFTNPKKDKVSKIRKITNVFLHKETYEYTPSNHNFEQEKSCVNSQELVC</sequence>
<dbReference type="InterPro" id="IPR052359">
    <property type="entry name" value="HTH-type_reg/antitoxin"/>
</dbReference>
<dbReference type="GO" id="GO:0003677">
    <property type="term" value="F:DNA binding"/>
    <property type="evidence" value="ECO:0007669"/>
    <property type="project" value="UniProtKB-KW"/>
</dbReference>
<dbReference type="CDD" id="cd00093">
    <property type="entry name" value="HTH_XRE"/>
    <property type="match status" value="1"/>
</dbReference>
<dbReference type="SUPFAM" id="SSF47413">
    <property type="entry name" value="lambda repressor-like DNA-binding domains"/>
    <property type="match status" value="1"/>
</dbReference>
<organism evidence="5 6">
    <name type="scientific">Haploplasma axanthum</name>
    <name type="common">Acholeplasma axanthum</name>
    <dbReference type="NCBI Taxonomy" id="29552"/>
    <lineage>
        <taxon>Bacteria</taxon>
        <taxon>Bacillati</taxon>
        <taxon>Mycoplasmatota</taxon>
        <taxon>Mollicutes</taxon>
        <taxon>Acholeplasmatales</taxon>
        <taxon>Acholeplasmataceae</taxon>
        <taxon>Haploplasma</taxon>
    </lineage>
</organism>
<name>A0A449BC30_HAPAX</name>
<dbReference type="Pfam" id="PF01381">
    <property type="entry name" value="HTH_3"/>
    <property type="match status" value="1"/>
</dbReference>
<dbReference type="AlphaFoldDB" id="A0A449BC30"/>
<dbReference type="PANTHER" id="PTHR36511">
    <property type="entry name" value="MERR FAMILY BACTERIAL REGULATORY PROTEIN"/>
    <property type="match status" value="1"/>
</dbReference>
<dbReference type="PANTHER" id="PTHR36511:SF4">
    <property type="entry name" value="ANTITOXIN MQSA"/>
    <property type="match status" value="1"/>
</dbReference>
<reference evidence="5 6" key="1">
    <citation type="submission" date="2019-01" db="EMBL/GenBank/DDBJ databases">
        <authorList>
            <consortium name="Pathogen Informatics"/>
        </authorList>
    </citation>
    <scope>NUCLEOTIDE SEQUENCE [LARGE SCALE GENOMIC DNA]</scope>
    <source>
        <strain evidence="5 6">NCTC10138</strain>
    </source>
</reference>
<proteinExistence type="predicted"/>
<dbReference type="STRING" id="1278311.GCA_000428705_00410"/>
<evidence type="ECO:0000313" key="6">
    <source>
        <dbReference type="Proteomes" id="UP000289841"/>
    </source>
</evidence>
<gene>
    <name evidence="5" type="ORF">NCTC10138_00348</name>
</gene>
<keyword evidence="6" id="KW-1185">Reference proteome</keyword>
<dbReference type="OrthoDB" id="411313at2"/>
<evidence type="ECO:0000256" key="3">
    <source>
        <dbReference type="ARBA" id="ARBA00023163"/>
    </source>
</evidence>
<dbReference type="EMBL" id="LR215048">
    <property type="protein sequence ID" value="VEU79995.1"/>
    <property type="molecule type" value="Genomic_DNA"/>
</dbReference>
<protein>
    <submittedName>
        <fullName evidence="5">Putative zinc finger/helix-turn-helix protein, YgiT family</fullName>
    </submittedName>
</protein>
<dbReference type="InterPro" id="IPR001387">
    <property type="entry name" value="Cro/C1-type_HTH"/>
</dbReference>
<evidence type="ECO:0000259" key="4">
    <source>
        <dbReference type="PROSITE" id="PS50943"/>
    </source>
</evidence>